<dbReference type="SUPFAM" id="SSF56672">
    <property type="entry name" value="DNA/RNA polymerases"/>
    <property type="match status" value="1"/>
</dbReference>
<feature type="domain" description="RNA-directed RNA polymerase C-terminal" evidence="7">
    <location>
        <begin position="16"/>
        <end position="227"/>
    </location>
</feature>
<keyword evidence="3" id="KW-0548">Nucleotidyltransferase</keyword>
<evidence type="ECO:0000313" key="8">
    <source>
        <dbReference type="EMBL" id="DBA56760.1"/>
    </source>
</evidence>
<reference evidence="8" key="1">
    <citation type="journal article" date="2024" name="Microb. Genom.">
        <title>The hidden RNA viruses in Blattodea (cockroach and termite).</title>
        <authorList>
            <person name="Fan J."/>
            <person name="Jiang S."/>
            <person name="Li W."/>
            <person name="Li J."/>
            <person name="Pang R."/>
            <person name="Wu H."/>
        </authorList>
    </citation>
    <scope>NUCLEOTIDE SEQUENCE</scope>
    <source>
        <strain evidence="8">US2013</strain>
    </source>
</reference>
<dbReference type="GO" id="GO:0000166">
    <property type="term" value="F:nucleotide binding"/>
    <property type="evidence" value="ECO:0007669"/>
    <property type="project" value="UniProtKB-KW"/>
</dbReference>
<accession>A0AAT9JQ75</accession>
<keyword evidence="1 8" id="KW-0696">RNA-directed RNA polymerase</keyword>
<protein>
    <submittedName>
        <fullName evidence="8">RNA-dependent RNA polymerase</fullName>
    </submittedName>
</protein>
<evidence type="ECO:0000256" key="4">
    <source>
        <dbReference type="ARBA" id="ARBA00022741"/>
    </source>
</evidence>
<dbReference type="PRINTS" id="PR00914">
    <property type="entry name" value="LVIRUSRNAPOL"/>
</dbReference>
<comment type="catalytic activity">
    <reaction evidence="6">
        <text>RNA(n) + a ribonucleoside 5'-triphosphate = RNA(n+1) + diphosphate</text>
        <dbReference type="Rhea" id="RHEA:21248"/>
        <dbReference type="Rhea" id="RHEA-COMP:14527"/>
        <dbReference type="Rhea" id="RHEA-COMP:17342"/>
        <dbReference type="ChEBI" id="CHEBI:33019"/>
        <dbReference type="ChEBI" id="CHEBI:61557"/>
        <dbReference type="ChEBI" id="CHEBI:140395"/>
        <dbReference type="EC" id="2.7.7.48"/>
    </reaction>
</comment>
<evidence type="ECO:0000256" key="3">
    <source>
        <dbReference type="ARBA" id="ARBA00022695"/>
    </source>
</evidence>
<dbReference type="GO" id="GO:0003723">
    <property type="term" value="F:RNA binding"/>
    <property type="evidence" value="ECO:0007669"/>
    <property type="project" value="InterPro"/>
</dbReference>
<dbReference type="GO" id="GO:0003968">
    <property type="term" value="F:RNA-directed RNA polymerase activity"/>
    <property type="evidence" value="ECO:0007669"/>
    <property type="project" value="UniProtKB-KW"/>
</dbReference>
<dbReference type="InterPro" id="IPR043502">
    <property type="entry name" value="DNA/RNA_pol_sf"/>
</dbReference>
<organism evidence="8">
    <name type="scientific">Zootermopsis nevadensis sobeli-like virus 1</name>
    <dbReference type="NCBI Taxonomy" id="3133522"/>
    <lineage>
        <taxon>Viruses</taxon>
        <taxon>Riboviria</taxon>
        <taxon>Orthornavirae</taxon>
        <taxon>Pisuviricota</taxon>
        <taxon>Pisoniviricetes</taxon>
        <taxon>Sobelivirales</taxon>
    </lineage>
</organism>
<keyword evidence="2" id="KW-0808">Transferase</keyword>
<evidence type="ECO:0000256" key="5">
    <source>
        <dbReference type="ARBA" id="ARBA00022953"/>
    </source>
</evidence>
<sequence length="307" mass="34372">MNGLSSSAAPDDLKVFIKREPLKLSKLEDGRYRLIMVMSLEDQMVDRVLFSGFSDIEKFRCLSIPGKSGWTPLPVGFKAFRAAFPNGTLATDCSAFDWTFPAWVVDMLCDLYMDMYICPSPELVRKVRTRWLQVLSYSTIRLPDGSRYQQIGHGLMKSGWFRTIGVNSAAQVLIHDLAALRSGIDRPLTLWTMGDDVVISWPEDRPEAAFLAALATTGILVKQAERTPDFAGFRITADSVTPLYPRKHLFLLDHVAPDLAKEIANAFQMMYCMAKGDDAVVIRNVISKHATVTSRLALHWAHGVVKM</sequence>
<evidence type="ECO:0000256" key="2">
    <source>
        <dbReference type="ARBA" id="ARBA00022679"/>
    </source>
</evidence>
<proteinExistence type="predicted"/>
<dbReference type="EMBL" id="BK067202">
    <property type="protein sequence ID" value="DBA56760.1"/>
    <property type="molecule type" value="Genomic_RNA"/>
</dbReference>
<evidence type="ECO:0000256" key="1">
    <source>
        <dbReference type="ARBA" id="ARBA00022484"/>
    </source>
</evidence>
<keyword evidence="5" id="KW-0693">Viral RNA replication</keyword>
<evidence type="ECO:0000256" key="6">
    <source>
        <dbReference type="ARBA" id="ARBA00048744"/>
    </source>
</evidence>
<dbReference type="InterPro" id="IPR001205">
    <property type="entry name" value="RNA-dir_pol_C"/>
</dbReference>
<keyword evidence="4" id="KW-0547">Nucleotide-binding</keyword>
<evidence type="ECO:0000259" key="7">
    <source>
        <dbReference type="Pfam" id="PF00680"/>
    </source>
</evidence>
<dbReference type="InterPro" id="IPR001795">
    <property type="entry name" value="RNA-dir_pol_luteovirus"/>
</dbReference>
<dbReference type="GO" id="GO:0006351">
    <property type="term" value="P:DNA-templated transcription"/>
    <property type="evidence" value="ECO:0007669"/>
    <property type="project" value="InterPro"/>
</dbReference>
<name>A0AAT9JQ75_9VIRU</name>
<dbReference type="Pfam" id="PF00680">
    <property type="entry name" value="RdRP_1"/>
    <property type="match status" value="1"/>
</dbReference>